<dbReference type="PROSITE" id="PS01043">
    <property type="entry name" value="TRANSPOSASE_IS30"/>
    <property type="match status" value="2"/>
</dbReference>
<dbReference type="PANTHER" id="PTHR10948">
    <property type="entry name" value="TRANSPOSASE"/>
    <property type="match status" value="1"/>
</dbReference>
<evidence type="ECO:0000256" key="1">
    <source>
        <dbReference type="ARBA" id="ARBA00002190"/>
    </source>
</evidence>
<evidence type="ECO:0000256" key="5">
    <source>
        <dbReference type="ARBA" id="ARBA00023172"/>
    </source>
</evidence>
<dbReference type="InterPro" id="IPR001584">
    <property type="entry name" value="Integrase_cat-core"/>
</dbReference>
<accession>A0A2M8DRQ3</accession>
<evidence type="ECO:0000313" key="7">
    <source>
        <dbReference type="EMBL" id="PJC02055.1"/>
    </source>
</evidence>
<gene>
    <name evidence="7" type="ORF">CO073_01460</name>
</gene>
<dbReference type="GO" id="GO:0006313">
    <property type="term" value="P:DNA transposition"/>
    <property type="evidence" value="ECO:0007669"/>
    <property type="project" value="InterPro"/>
</dbReference>
<dbReference type="AlphaFoldDB" id="A0A2M8DRQ3"/>
<evidence type="ECO:0000256" key="3">
    <source>
        <dbReference type="ARBA" id="ARBA00022578"/>
    </source>
</evidence>
<dbReference type="GO" id="GO:0005829">
    <property type="term" value="C:cytosol"/>
    <property type="evidence" value="ECO:0007669"/>
    <property type="project" value="TreeGrafter"/>
</dbReference>
<dbReference type="InterPro" id="IPR025246">
    <property type="entry name" value="IS30-like_HTH"/>
</dbReference>
<keyword evidence="3" id="KW-0815">Transposition</keyword>
<dbReference type="Pfam" id="PF13936">
    <property type="entry name" value="HTH_38"/>
    <property type="match status" value="1"/>
</dbReference>
<comment type="similarity">
    <text evidence="2">Belongs to the transposase IS30 family.</text>
</comment>
<comment type="function">
    <text evidence="1">Required for the transposition of the insertion element.</text>
</comment>
<dbReference type="InterPro" id="IPR053392">
    <property type="entry name" value="Transposase_IS30-like"/>
</dbReference>
<dbReference type="GO" id="GO:0015074">
    <property type="term" value="P:DNA integration"/>
    <property type="evidence" value="ECO:0007669"/>
    <property type="project" value="InterPro"/>
</dbReference>
<dbReference type="InterPro" id="IPR001598">
    <property type="entry name" value="Transposase_IS30_CS"/>
</dbReference>
<protein>
    <submittedName>
        <fullName evidence="7">IS30 family transposase</fullName>
    </submittedName>
</protein>
<dbReference type="EMBL" id="PFSY01000069">
    <property type="protein sequence ID" value="PJC02055.1"/>
    <property type="molecule type" value="Genomic_DNA"/>
</dbReference>
<dbReference type="GO" id="GO:0003677">
    <property type="term" value="F:DNA binding"/>
    <property type="evidence" value="ECO:0007669"/>
    <property type="project" value="UniProtKB-KW"/>
</dbReference>
<dbReference type="InterPro" id="IPR051917">
    <property type="entry name" value="Transposase-Integrase"/>
</dbReference>
<organism evidence="7 8">
    <name type="scientific">Candidatus Komeilibacteria bacterium CG_4_9_14_0_8_um_filter_36_9</name>
    <dbReference type="NCBI Taxonomy" id="1974473"/>
    <lineage>
        <taxon>Bacteria</taxon>
        <taxon>Candidatus Komeiliibacteriota</taxon>
    </lineage>
</organism>
<sequence length="430" mass="51862">MRSYSHFTQEDRIMLSMLINKGFKQVEIAREINKSQSAISRELNRNRIDIGSSYHAGVAKRMYMVRQIKAHYCRKRIVNDKWLEKYIVKHLKLYWSPEQIVGRLRKNYDVVVCHETIYQYIYKQRSDLKSYLRCKKGRYRRRYGTRIREKQREEAKKKRIDQRPNIIEQRIRVGDFEGDTIVGKRSTGSLVTHVDRTSRYVYIDYVIQATANNIKNIAISRFNSIPKQKRHTITYDNGKEFNGYERIAKETKTSIYFAYPYHSWERGTNENTNGLIRQFFPKKSSFKNTTKYKVQYVQRLLNSRPRKCLNYLTPYEIFIKNMHFSRFNSIPKQKRHTITYDNGKEFNGYERIAKETKTSIYFAYPYHSWERGTNENTNGLIRQFFPKKSSFKNTTKYKVQYVQRLLNSRPRKCLNYLTPYEIFIKNMHLT</sequence>
<dbReference type="NCBIfam" id="NF033563">
    <property type="entry name" value="transpos_IS30"/>
    <property type="match status" value="2"/>
</dbReference>
<proteinExistence type="inferred from homology"/>
<evidence type="ECO:0000256" key="2">
    <source>
        <dbReference type="ARBA" id="ARBA00006363"/>
    </source>
</evidence>
<dbReference type="GO" id="GO:0004803">
    <property type="term" value="F:transposase activity"/>
    <property type="evidence" value="ECO:0007669"/>
    <property type="project" value="InterPro"/>
</dbReference>
<comment type="caution">
    <text evidence="7">The sequence shown here is derived from an EMBL/GenBank/DDBJ whole genome shotgun (WGS) entry which is preliminary data.</text>
</comment>
<dbReference type="Gene3D" id="3.30.420.10">
    <property type="entry name" value="Ribonuclease H-like superfamily/Ribonuclease H"/>
    <property type="match status" value="2"/>
</dbReference>
<dbReference type="Proteomes" id="UP000230136">
    <property type="component" value="Unassembled WGS sequence"/>
</dbReference>
<feature type="domain" description="Integrase catalytic" evidence="6">
    <location>
        <begin position="160"/>
        <end position="322"/>
    </location>
</feature>
<dbReference type="PROSITE" id="PS50994">
    <property type="entry name" value="INTEGRASE"/>
    <property type="match status" value="2"/>
</dbReference>
<reference evidence="8" key="1">
    <citation type="submission" date="2017-09" db="EMBL/GenBank/DDBJ databases">
        <title>Depth-based differentiation of microbial function through sediment-hosted aquifers and enrichment of novel symbionts in the deep terrestrial subsurface.</title>
        <authorList>
            <person name="Probst A.J."/>
            <person name="Ladd B."/>
            <person name="Jarett J.K."/>
            <person name="Geller-Mcgrath D.E."/>
            <person name="Sieber C.M.K."/>
            <person name="Emerson J.B."/>
            <person name="Anantharaman K."/>
            <person name="Thomas B.C."/>
            <person name="Malmstrom R."/>
            <person name="Stieglmeier M."/>
            <person name="Klingl A."/>
            <person name="Woyke T."/>
            <person name="Ryan C.M."/>
            <person name="Banfield J.F."/>
        </authorList>
    </citation>
    <scope>NUCLEOTIDE SEQUENCE [LARGE SCALE GENOMIC DNA]</scope>
</reference>
<keyword evidence="4" id="KW-0238">DNA-binding</keyword>
<evidence type="ECO:0000256" key="4">
    <source>
        <dbReference type="ARBA" id="ARBA00023125"/>
    </source>
</evidence>
<evidence type="ECO:0000313" key="8">
    <source>
        <dbReference type="Proteomes" id="UP000230136"/>
    </source>
</evidence>
<keyword evidence="5" id="KW-0233">DNA recombination</keyword>
<dbReference type="InterPro" id="IPR012337">
    <property type="entry name" value="RNaseH-like_sf"/>
</dbReference>
<feature type="domain" description="Integrase catalytic" evidence="6">
    <location>
        <begin position="337"/>
        <end position="427"/>
    </location>
</feature>
<dbReference type="PANTHER" id="PTHR10948:SF23">
    <property type="entry name" value="TRANSPOSASE INSI FOR INSERTION SEQUENCE ELEMENT IS30A-RELATED"/>
    <property type="match status" value="1"/>
</dbReference>
<dbReference type="SUPFAM" id="SSF53098">
    <property type="entry name" value="Ribonuclease H-like"/>
    <property type="match status" value="2"/>
</dbReference>
<evidence type="ECO:0000259" key="6">
    <source>
        <dbReference type="PROSITE" id="PS50994"/>
    </source>
</evidence>
<name>A0A2M8DRQ3_9BACT</name>
<dbReference type="InterPro" id="IPR036397">
    <property type="entry name" value="RNaseH_sf"/>
</dbReference>